<evidence type="ECO:0000313" key="3">
    <source>
        <dbReference type="EMBL" id="RDY21372.1"/>
    </source>
</evidence>
<keyword evidence="4" id="KW-1185">Reference proteome</keyword>
<dbReference type="PANTHER" id="PTHR33295">
    <property type="entry name" value="ATPASE"/>
    <property type="match status" value="1"/>
</dbReference>
<dbReference type="EMBL" id="MBEW02000008">
    <property type="protein sequence ID" value="RDY21372.1"/>
    <property type="molecule type" value="Genomic_DNA"/>
</dbReference>
<dbReference type="GO" id="GO:0005524">
    <property type="term" value="F:ATP binding"/>
    <property type="evidence" value="ECO:0007669"/>
    <property type="project" value="UniProtKB-KW"/>
</dbReference>
<dbReference type="PANTHER" id="PTHR33295:SF7">
    <property type="entry name" value="ATPASE"/>
    <property type="match status" value="1"/>
</dbReference>
<evidence type="ECO:0000259" key="2">
    <source>
        <dbReference type="Pfam" id="PF13635"/>
    </source>
</evidence>
<keyword evidence="3" id="KW-0067">ATP-binding</keyword>
<dbReference type="InterPro" id="IPR025420">
    <property type="entry name" value="DUF4143"/>
</dbReference>
<dbReference type="Pfam" id="PF13173">
    <property type="entry name" value="AAA_14"/>
    <property type="match status" value="1"/>
</dbReference>
<feature type="domain" description="AAA" evidence="1">
    <location>
        <begin position="21"/>
        <end position="154"/>
    </location>
</feature>
<dbReference type="SUPFAM" id="SSF52980">
    <property type="entry name" value="Restriction endonuclease-like"/>
    <property type="match status" value="1"/>
</dbReference>
<accession>A0A371ILK1</accession>
<sequence>MLKRKIYDELKAWKINSKGKTALLIEGARRIGKSTIVEEFAKNEYESYLIIDFAFARKEVKDLFLDLNDLNYFFMKLQLLYGVVLQDRNSLIIFDEVQFNPKARQAIKLLVKDGRYDYIETGSLISINKNVKEILIPSEERKLQMYPMDFEEFLWSMGDTATISLLKDALISKKSLGQVVNREILKKFRLYMLIGGMPQAILEYLNSNNLELVDQVKRDIINLYEQDFYKIDSKGKISAIYDAIPSELNKHSKSYQVSSVLPNDRRQTIEDELAELISSRTVLPSYNLHDPNVGLSSLYNQNNFRLYNTDTGLLVTLMFKDKKFTENDIYKKLLSDKLPANLGILYENIIAQTLATNGYSLYYHTYYDNSKKRTYEIDFIISKGSKILPIEVKSSNYRSHTSLDSFCEKYSNRISNKIVIHTKDLDFKNNTLYLPVFMTQLL</sequence>
<dbReference type="InterPro" id="IPR011335">
    <property type="entry name" value="Restrct_endonuc-II-like"/>
</dbReference>
<dbReference type="InterPro" id="IPR041682">
    <property type="entry name" value="AAA_14"/>
</dbReference>
<protein>
    <submittedName>
        <fullName evidence="3">ATP-binding protein</fullName>
    </submittedName>
</protein>
<dbReference type="Pfam" id="PF13635">
    <property type="entry name" value="DUF4143"/>
    <property type="match status" value="1"/>
</dbReference>
<evidence type="ECO:0000259" key="1">
    <source>
        <dbReference type="Pfam" id="PF13173"/>
    </source>
</evidence>
<proteinExistence type="predicted"/>
<name>A0A371ILK1_9FIRM</name>
<dbReference type="AlphaFoldDB" id="A0A371ILK1"/>
<dbReference type="InterPro" id="IPR027417">
    <property type="entry name" value="P-loop_NTPase"/>
</dbReference>
<organism evidence="3 4">
    <name type="scientific">Criibacterium bergeronii</name>
    <dbReference type="NCBI Taxonomy" id="1871336"/>
    <lineage>
        <taxon>Bacteria</taxon>
        <taxon>Bacillati</taxon>
        <taxon>Bacillota</taxon>
        <taxon>Clostridia</taxon>
        <taxon>Peptostreptococcales</taxon>
        <taxon>Filifactoraceae</taxon>
        <taxon>Criibacterium</taxon>
    </lineage>
</organism>
<dbReference type="RefSeq" id="WP_068913355.1">
    <property type="nucleotide sequence ID" value="NZ_MBEW02000008.1"/>
</dbReference>
<dbReference type="STRING" id="1871336.BBG48_10335"/>
<dbReference type="SUPFAM" id="SSF52540">
    <property type="entry name" value="P-loop containing nucleoside triphosphate hydrolases"/>
    <property type="match status" value="1"/>
</dbReference>
<gene>
    <name evidence="3" type="ORF">BBG48_005445</name>
</gene>
<keyword evidence="3" id="KW-0547">Nucleotide-binding</keyword>
<feature type="domain" description="DUF4143" evidence="2">
    <location>
        <begin position="230"/>
        <end position="395"/>
    </location>
</feature>
<reference evidence="3 4" key="1">
    <citation type="journal article" date="2016" name="Genome Announc.">
        <title>Draft Genome Sequence of Criibacterium bergeronii gen. nov., sp. nov., Strain CCRI-22567T, Isolated from a Vaginal Sample from a Woman with Bacterial Vaginosis.</title>
        <authorList>
            <person name="Maheux A.F."/>
            <person name="Berube E."/>
            <person name="Boudreau D.K."/>
            <person name="Raymond F."/>
            <person name="Corbeil J."/>
            <person name="Roy P.H."/>
            <person name="Boissinot M."/>
            <person name="Omar R.F."/>
        </authorList>
    </citation>
    <scope>NUCLEOTIDE SEQUENCE [LARGE SCALE GENOMIC DNA]</scope>
    <source>
        <strain evidence="3 4">CCRI-22567</strain>
    </source>
</reference>
<comment type="caution">
    <text evidence="3">The sequence shown here is derived from an EMBL/GenBank/DDBJ whole genome shotgun (WGS) entry which is preliminary data.</text>
</comment>
<evidence type="ECO:0000313" key="4">
    <source>
        <dbReference type="Proteomes" id="UP000093352"/>
    </source>
</evidence>
<dbReference type="Proteomes" id="UP000093352">
    <property type="component" value="Unassembled WGS sequence"/>
</dbReference>